<keyword evidence="3" id="KW-1185">Reference proteome</keyword>
<dbReference type="InterPro" id="IPR009061">
    <property type="entry name" value="DNA-bd_dom_put_sf"/>
</dbReference>
<evidence type="ECO:0000313" key="3">
    <source>
        <dbReference type="Proteomes" id="UP000288669"/>
    </source>
</evidence>
<dbReference type="Pfam" id="PF13411">
    <property type="entry name" value="MerR_1"/>
    <property type="match status" value="1"/>
</dbReference>
<dbReference type="EMBL" id="NGJZ01000001">
    <property type="protein sequence ID" value="RSU08201.1"/>
    <property type="molecule type" value="Genomic_DNA"/>
</dbReference>
<evidence type="ECO:0000259" key="1">
    <source>
        <dbReference type="PROSITE" id="PS50937"/>
    </source>
</evidence>
<comment type="caution">
    <text evidence="2">The sequence shown here is derived from an EMBL/GenBank/DDBJ whole genome shotgun (WGS) entry which is preliminary data.</text>
</comment>
<dbReference type="SUPFAM" id="SSF46955">
    <property type="entry name" value="Putative DNA-binding domain"/>
    <property type="match status" value="1"/>
</dbReference>
<dbReference type="Proteomes" id="UP000288669">
    <property type="component" value="Unassembled WGS sequence"/>
</dbReference>
<accession>A0A430AJC7</accession>
<dbReference type="GO" id="GO:0006355">
    <property type="term" value="P:regulation of DNA-templated transcription"/>
    <property type="evidence" value="ECO:0007669"/>
    <property type="project" value="InterPro"/>
</dbReference>
<dbReference type="InterPro" id="IPR000551">
    <property type="entry name" value="MerR-type_HTH_dom"/>
</dbReference>
<evidence type="ECO:0000313" key="2">
    <source>
        <dbReference type="EMBL" id="RSU08201.1"/>
    </source>
</evidence>
<sequence>MHPSKLELLKGNKIIIGISEVSKITGISTRQLRYWEKKGYIHSVDRSKRFREFSLDTVIKIEHMKDLLEEGFTLVAAYEKVDKKMKLFKKMKHLFINNYEGIIELEDGKAAIDFGYFNANEEEHLYFIFDESTDKSYFQAGNINNKK</sequence>
<protein>
    <recommendedName>
        <fullName evidence="1">HTH merR-type domain-containing protein</fullName>
    </recommendedName>
</protein>
<dbReference type="SMART" id="SM00422">
    <property type="entry name" value="HTH_MERR"/>
    <property type="match status" value="1"/>
</dbReference>
<dbReference type="GO" id="GO:0003677">
    <property type="term" value="F:DNA binding"/>
    <property type="evidence" value="ECO:0007669"/>
    <property type="project" value="InterPro"/>
</dbReference>
<dbReference type="Gene3D" id="1.10.1660.10">
    <property type="match status" value="1"/>
</dbReference>
<gene>
    <name evidence="2" type="ORF">CBF30_02860</name>
</gene>
<dbReference type="OrthoDB" id="9806513at2"/>
<dbReference type="RefSeq" id="WP_126822572.1">
    <property type="nucleotide sequence ID" value="NZ_JBHLWU010000001.1"/>
</dbReference>
<dbReference type="CDD" id="cd01105">
    <property type="entry name" value="HTH_GlnR-like"/>
    <property type="match status" value="1"/>
</dbReference>
<reference evidence="2 3" key="1">
    <citation type="submission" date="2017-05" db="EMBL/GenBank/DDBJ databases">
        <title>Vagococcus spp. assemblies.</title>
        <authorList>
            <person name="Gulvik C.A."/>
        </authorList>
    </citation>
    <scope>NUCLEOTIDE SEQUENCE [LARGE SCALE GENOMIC DNA]</scope>
    <source>
        <strain evidence="2 3">DSM 24756</strain>
    </source>
</reference>
<proteinExistence type="predicted"/>
<dbReference type="AlphaFoldDB" id="A0A430AJC7"/>
<dbReference type="PROSITE" id="PS50937">
    <property type="entry name" value="HTH_MERR_2"/>
    <property type="match status" value="1"/>
</dbReference>
<organism evidence="2 3">
    <name type="scientific">Vagococcus entomophilus</name>
    <dbReference type="NCBI Taxonomy" id="1160095"/>
    <lineage>
        <taxon>Bacteria</taxon>
        <taxon>Bacillati</taxon>
        <taxon>Bacillota</taxon>
        <taxon>Bacilli</taxon>
        <taxon>Lactobacillales</taxon>
        <taxon>Enterococcaceae</taxon>
        <taxon>Vagococcus</taxon>
    </lineage>
</organism>
<feature type="domain" description="HTH merR-type" evidence="1">
    <location>
        <begin position="18"/>
        <end position="83"/>
    </location>
</feature>
<name>A0A430AJC7_9ENTE</name>